<keyword evidence="5" id="KW-0411">Iron-sulfur</keyword>
<dbReference type="SUPFAM" id="SSF102114">
    <property type="entry name" value="Radical SAM enzymes"/>
    <property type="match status" value="1"/>
</dbReference>
<dbReference type="Pfam" id="PF04055">
    <property type="entry name" value="Radical_SAM"/>
    <property type="match status" value="1"/>
</dbReference>
<dbReference type="CDD" id="cd01335">
    <property type="entry name" value="Radical_SAM"/>
    <property type="match status" value="1"/>
</dbReference>
<evidence type="ECO:0000256" key="5">
    <source>
        <dbReference type="ARBA" id="ARBA00023014"/>
    </source>
</evidence>
<dbReference type="STRING" id="504472.Slin_0897"/>
<dbReference type="AlphaFoldDB" id="D2QI63"/>
<dbReference type="PANTHER" id="PTHR43273:SF8">
    <property type="entry name" value="RADICAL SAM DOMAIN PROTEIN"/>
    <property type="match status" value="1"/>
</dbReference>
<dbReference type="RefSeq" id="WP_012925503.1">
    <property type="nucleotide sequence ID" value="NC_013730.1"/>
</dbReference>
<proteinExistence type="predicted"/>
<dbReference type="InterPro" id="IPR058240">
    <property type="entry name" value="rSAM_sf"/>
</dbReference>
<name>D2QI63_SPILD</name>
<dbReference type="UniPathway" id="UPA00782"/>
<dbReference type="EMBL" id="CP001769">
    <property type="protein sequence ID" value="ADB36951.1"/>
    <property type="molecule type" value="Genomic_DNA"/>
</dbReference>
<dbReference type="InterPro" id="IPR007197">
    <property type="entry name" value="rSAM"/>
</dbReference>
<keyword evidence="3" id="KW-0479">Metal-binding</keyword>
<dbReference type="GO" id="GO:0046872">
    <property type="term" value="F:metal ion binding"/>
    <property type="evidence" value="ECO:0007669"/>
    <property type="project" value="UniProtKB-KW"/>
</dbReference>
<reference evidence="7 8" key="1">
    <citation type="journal article" date="2010" name="Stand. Genomic Sci.">
        <title>Complete genome sequence of Spirosoma linguale type strain (1).</title>
        <authorList>
            <person name="Lail K."/>
            <person name="Sikorski J."/>
            <person name="Saunders E."/>
            <person name="Lapidus A."/>
            <person name="Glavina Del Rio T."/>
            <person name="Copeland A."/>
            <person name="Tice H."/>
            <person name="Cheng J.-F."/>
            <person name="Lucas S."/>
            <person name="Nolan M."/>
            <person name="Bruce D."/>
            <person name="Goodwin L."/>
            <person name="Pitluck S."/>
            <person name="Ivanova N."/>
            <person name="Mavromatis K."/>
            <person name="Ovchinnikova G."/>
            <person name="Pati A."/>
            <person name="Chen A."/>
            <person name="Palaniappan K."/>
            <person name="Land M."/>
            <person name="Hauser L."/>
            <person name="Chang Y.-J."/>
            <person name="Jeffries C.D."/>
            <person name="Chain P."/>
            <person name="Brettin T."/>
            <person name="Detter J.C."/>
            <person name="Schuetze A."/>
            <person name="Rohde M."/>
            <person name="Tindall B.J."/>
            <person name="Goeker M."/>
            <person name="Bristow J."/>
            <person name="Eisen J.A."/>
            <person name="Markowitz V."/>
            <person name="Hugenholtz P."/>
            <person name="Kyrpides N.C."/>
            <person name="Klenk H.-P."/>
            <person name="Chen F."/>
        </authorList>
    </citation>
    <scope>NUCLEOTIDE SEQUENCE [LARGE SCALE GENOMIC DNA]</scope>
    <source>
        <strain evidence="8">ATCC 33905 / DSM 74 / LMG 10896 / Claus 1</strain>
    </source>
</reference>
<dbReference type="GO" id="GO:0016491">
    <property type="term" value="F:oxidoreductase activity"/>
    <property type="evidence" value="ECO:0007669"/>
    <property type="project" value="InterPro"/>
</dbReference>
<dbReference type="InterPro" id="IPR023885">
    <property type="entry name" value="4Fe4S-binding_SPASM_dom"/>
</dbReference>
<keyword evidence="2" id="KW-0949">S-adenosyl-L-methionine</keyword>
<keyword evidence="4" id="KW-0408">Iron</keyword>
<organism evidence="7 8">
    <name type="scientific">Spirosoma linguale (strain ATCC 33905 / DSM 74 / LMG 10896 / Claus 1)</name>
    <dbReference type="NCBI Taxonomy" id="504472"/>
    <lineage>
        <taxon>Bacteria</taxon>
        <taxon>Pseudomonadati</taxon>
        <taxon>Bacteroidota</taxon>
        <taxon>Cytophagia</taxon>
        <taxon>Cytophagales</taxon>
        <taxon>Cytophagaceae</taxon>
        <taxon>Spirosoma</taxon>
    </lineage>
</organism>
<evidence type="ECO:0000256" key="4">
    <source>
        <dbReference type="ARBA" id="ARBA00023004"/>
    </source>
</evidence>
<comment type="cofactor">
    <cofactor evidence="1">
        <name>[4Fe-4S] cluster</name>
        <dbReference type="ChEBI" id="CHEBI:49883"/>
    </cofactor>
</comment>
<dbReference type="HOGENOM" id="CLU_009273_3_1_10"/>
<dbReference type="SFLD" id="SFLDG01067">
    <property type="entry name" value="SPASM/twitch_domain_containing"/>
    <property type="match status" value="1"/>
</dbReference>
<evidence type="ECO:0000256" key="3">
    <source>
        <dbReference type="ARBA" id="ARBA00022723"/>
    </source>
</evidence>
<dbReference type="KEGG" id="sli:Slin_0897"/>
<evidence type="ECO:0000313" key="7">
    <source>
        <dbReference type="EMBL" id="ADB36951.1"/>
    </source>
</evidence>
<accession>D2QI63</accession>
<dbReference type="Gene3D" id="3.20.20.70">
    <property type="entry name" value="Aldolase class I"/>
    <property type="match status" value="1"/>
</dbReference>
<gene>
    <name evidence="7" type="ordered locus">Slin_0897</name>
</gene>
<dbReference type="SFLD" id="SFLDS00029">
    <property type="entry name" value="Radical_SAM"/>
    <property type="match status" value="1"/>
</dbReference>
<protein>
    <submittedName>
        <fullName evidence="7">Radical SAM domain protein</fullName>
    </submittedName>
</protein>
<dbReference type="GO" id="GO:0051536">
    <property type="term" value="F:iron-sulfur cluster binding"/>
    <property type="evidence" value="ECO:0007669"/>
    <property type="project" value="UniProtKB-KW"/>
</dbReference>
<evidence type="ECO:0000256" key="2">
    <source>
        <dbReference type="ARBA" id="ARBA00022691"/>
    </source>
</evidence>
<dbReference type="NCBIfam" id="TIGR04085">
    <property type="entry name" value="rSAM_more_4Fe4S"/>
    <property type="match status" value="1"/>
</dbReference>
<dbReference type="InterPro" id="IPR023867">
    <property type="entry name" value="Sulphatase_maturase_rSAM"/>
</dbReference>
<evidence type="ECO:0000256" key="1">
    <source>
        <dbReference type="ARBA" id="ARBA00001966"/>
    </source>
</evidence>
<evidence type="ECO:0000259" key="6">
    <source>
        <dbReference type="Pfam" id="PF04055"/>
    </source>
</evidence>
<dbReference type="Proteomes" id="UP000002028">
    <property type="component" value="Chromosome"/>
</dbReference>
<feature type="domain" description="Radical SAM core" evidence="6">
    <location>
        <begin position="95"/>
        <end position="217"/>
    </location>
</feature>
<dbReference type="eggNOG" id="COG0641">
    <property type="taxonomic scope" value="Bacteria"/>
</dbReference>
<evidence type="ECO:0000313" key="8">
    <source>
        <dbReference type="Proteomes" id="UP000002028"/>
    </source>
</evidence>
<keyword evidence="8" id="KW-1185">Reference proteome</keyword>
<sequence length="454" mass="51589">MNFKRSHYIVATDTIAGLIPKRVLLATRTARVLVINEALYQKLERESWDEMHDNDFDKLRQIEAIVPASEYELQLIIDRNKAAVADSRTLYHVIQPTAMCQLGCGYCGQRHTKDYIGGNAAERILERIESKFTLKPYNHVEIAWFGGEPLMAYAQIRELTPKIQDMATRHGCTYSAKLVTNGLSLKEPVFLELVRKYGIKTMEVTLDGTAEYHDARRHTKEGLSTFNLIFQNLVKIYNRPDFKDLGCSISIRCNVDERNNESVVPLIRLLADYNLQNKISYFYVAPIHSWGNDAHKLSLEKQTFADQEIDWLIEQFKQGFSPGLVPKLNPEVCLSVTPDSEVFDAFGNVFDCTEVPYVEAYENTQYLIGNVNNGLESLSSHRELLSFNDEILAGKYSCSSCPMLPVCGGGCPKSWRENIAACPTNKFNIKDKLLMHYARRKNGKEEFIALSAKS</sequence>
<dbReference type="InterPro" id="IPR013785">
    <property type="entry name" value="Aldolase_TIM"/>
</dbReference>
<dbReference type="PANTHER" id="PTHR43273">
    <property type="entry name" value="ANAEROBIC SULFATASE-MATURATING ENZYME HOMOLOG ASLB-RELATED"/>
    <property type="match status" value="1"/>
</dbReference>